<dbReference type="EMBL" id="JAANBB010000005">
    <property type="protein sequence ID" value="KAF7557363.1"/>
    <property type="molecule type" value="Genomic_DNA"/>
</dbReference>
<evidence type="ECO:0008006" key="4">
    <source>
        <dbReference type="Google" id="ProtNLM"/>
    </source>
</evidence>
<gene>
    <name evidence="2" type="ORF">G7Z17_g703</name>
</gene>
<reference evidence="2" key="1">
    <citation type="submission" date="2020-03" db="EMBL/GenBank/DDBJ databases">
        <title>Draft Genome Sequence of Cylindrodendrum hubeiense.</title>
        <authorList>
            <person name="Buettner E."/>
            <person name="Kellner H."/>
        </authorList>
    </citation>
    <scope>NUCLEOTIDE SEQUENCE</scope>
    <source>
        <strain evidence="2">IHI 201604</strain>
    </source>
</reference>
<dbReference type="OrthoDB" id="2520703at2759"/>
<feature type="chain" id="PRO_5040205918" description="F-box domain-containing protein" evidence="1">
    <location>
        <begin position="28"/>
        <end position="526"/>
    </location>
</feature>
<protein>
    <recommendedName>
        <fullName evidence="4">F-box domain-containing protein</fullName>
    </recommendedName>
</protein>
<dbReference type="Proteomes" id="UP000722485">
    <property type="component" value="Unassembled WGS sequence"/>
</dbReference>
<organism evidence="2 3">
    <name type="scientific">Cylindrodendrum hubeiense</name>
    <dbReference type="NCBI Taxonomy" id="595255"/>
    <lineage>
        <taxon>Eukaryota</taxon>
        <taxon>Fungi</taxon>
        <taxon>Dikarya</taxon>
        <taxon>Ascomycota</taxon>
        <taxon>Pezizomycotina</taxon>
        <taxon>Sordariomycetes</taxon>
        <taxon>Hypocreomycetidae</taxon>
        <taxon>Hypocreales</taxon>
        <taxon>Nectriaceae</taxon>
        <taxon>Cylindrodendrum</taxon>
    </lineage>
</organism>
<keyword evidence="1" id="KW-0732">Signal</keyword>
<comment type="caution">
    <text evidence="2">The sequence shown here is derived from an EMBL/GenBank/DDBJ whole genome shotgun (WGS) entry which is preliminary data.</text>
</comment>
<evidence type="ECO:0000313" key="2">
    <source>
        <dbReference type="EMBL" id="KAF7557363.1"/>
    </source>
</evidence>
<name>A0A9P5HG65_9HYPO</name>
<keyword evidence="3" id="KW-1185">Reference proteome</keyword>
<feature type="signal peptide" evidence="1">
    <location>
        <begin position="1"/>
        <end position="27"/>
    </location>
</feature>
<accession>A0A9P5HG65</accession>
<evidence type="ECO:0000313" key="3">
    <source>
        <dbReference type="Proteomes" id="UP000722485"/>
    </source>
</evidence>
<sequence length="526" mass="60688">MDTVSLSHLSTETLLLICGHFCLHCQGEYDDDWDAAPLRKRQIRSEQQHDAKSWYSMDRDALFSLTLVSRRFRDIAQPFLYHEFVLGYGDSWRSESYSWHRRLTSFLRTTARRPELASLVKTVYIHPHMLTSIDVDEARDVILEAAEARGIDLQDSWTRRIPILHYLESSYPAQLRKDFLTYFLRGLGEAPLDVKERLEKALYKRRCEARNWLATELVVMLISQLPNLDHLANESGYVFGGLHLPQSAVDQLITSLPLKRLDSGGDYVQFLRLAPGLTTLNLNGAGLVDPGTPLPNLETVHITEARIYEYNLMLFLSSCTRGLQTFAYEAGFYAPFEYSAEDDPDGTLTPPPVERHCSAFAMVHHLRTHKTLRSIHLDLSEQIDKFYGPMPVLSFSDFGSLENLFLNSMLLYDRYRPEFENNPDSEVLIRLIPDSIVSLTIKYNQYRSFKGNDHAERLKNGLLGLAEVNRRQPARFPRLRRVTSDLRIETEALRSIFKEVGVEFDSQVWSLNQVKRYLNKLTDFDL</sequence>
<evidence type="ECO:0000256" key="1">
    <source>
        <dbReference type="SAM" id="SignalP"/>
    </source>
</evidence>
<dbReference type="AlphaFoldDB" id="A0A9P5HG65"/>
<proteinExistence type="predicted"/>